<protein>
    <recommendedName>
        <fullName evidence="2">Plastocyanin-like domain-containing protein</fullName>
    </recommendedName>
</protein>
<proteinExistence type="predicted"/>
<evidence type="ECO:0008006" key="2">
    <source>
        <dbReference type="Google" id="ProtNLM"/>
    </source>
</evidence>
<sequence>MKAHIATRIRIRWTKNSYNESLSSYPYFNFGEDELMEFPGMVYHCHILPHEENMMMRPIMMQPSDKYLALLANNSKASSEGKCYYGSSWMQN</sequence>
<dbReference type="Gene3D" id="2.60.40.420">
    <property type="entry name" value="Cupredoxins - blue copper proteins"/>
    <property type="match status" value="1"/>
</dbReference>
<dbReference type="InterPro" id="IPR008972">
    <property type="entry name" value="Cupredoxin"/>
</dbReference>
<accession>A0A5K1HWN6</accession>
<name>A0A5K1HWN6_9MAGN</name>
<organism evidence="1">
    <name type="scientific">Nymphaea colorata</name>
    <name type="common">pocket water lily</name>
    <dbReference type="NCBI Taxonomy" id="210225"/>
    <lineage>
        <taxon>Eukaryota</taxon>
        <taxon>Viridiplantae</taxon>
        <taxon>Streptophyta</taxon>
        <taxon>Embryophyta</taxon>
        <taxon>Tracheophyta</taxon>
        <taxon>Spermatophyta</taxon>
        <taxon>Magnoliopsida</taxon>
        <taxon>Nymphaeales</taxon>
        <taxon>Nymphaeaceae</taxon>
        <taxon>Nymphaea</taxon>
    </lineage>
</organism>
<evidence type="ECO:0000313" key="1">
    <source>
        <dbReference type="EMBL" id="VVW89624.1"/>
    </source>
</evidence>
<gene>
    <name evidence="1" type="ORF">NYM_LOCUS30440</name>
</gene>
<dbReference type="EMBL" id="LR722228">
    <property type="protein sequence ID" value="VVW89624.1"/>
    <property type="molecule type" value="Genomic_DNA"/>
</dbReference>
<dbReference type="SUPFAM" id="SSF49503">
    <property type="entry name" value="Cupredoxins"/>
    <property type="match status" value="1"/>
</dbReference>
<reference evidence="1" key="1">
    <citation type="submission" date="2019-09" db="EMBL/GenBank/DDBJ databases">
        <authorList>
            <person name="Zhang L."/>
        </authorList>
    </citation>
    <scope>NUCLEOTIDE SEQUENCE</scope>
</reference>
<dbReference type="AlphaFoldDB" id="A0A5K1HWN6"/>